<proteinExistence type="predicted"/>
<dbReference type="OrthoDB" id="350808at2759"/>
<feature type="chain" id="PRO_5004674247" description="SAG family member" evidence="1">
    <location>
        <begin position="21"/>
        <end position="179"/>
    </location>
</feature>
<protein>
    <recommendedName>
        <fullName evidence="4">SAG family member</fullName>
    </recommendedName>
</protein>
<reference evidence="2" key="1">
    <citation type="submission" date="2013-10" db="EMBL/GenBank/DDBJ databases">
        <title>Genomic analysis of the causative agents of coccidiosis in chickens.</title>
        <authorList>
            <person name="Reid A.J."/>
            <person name="Blake D."/>
            <person name="Billington K."/>
            <person name="Browne H."/>
            <person name="Dunn M."/>
            <person name="Hung S."/>
            <person name="Kawahara F."/>
            <person name="Miranda-Saavedra D."/>
            <person name="Mourier T."/>
            <person name="Nagra H."/>
            <person name="Otto T.D."/>
            <person name="Rawlings N."/>
            <person name="Sanchez A."/>
            <person name="Sanders M."/>
            <person name="Subramaniam C."/>
            <person name="Tay Y."/>
            <person name="Dear P."/>
            <person name="Doerig C."/>
            <person name="Gruber A."/>
            <person name="Parkinson J."/>
            <person name="Shirley M."/>
            <person name="Wan K.L."/>
            <person name="Berriman M."/>
            <person name="Tomley F."/>
            <person name="Pain A."/>
        </authorList>
    </citation>
    <scope>NUCLEOTIDE SEQUENCE [LARGE SCALE GENOMIC DNA]</scope>
    <source>
        <strain evidence="2">Houghton</strain>
    </source>
</reference>
<reference evidence="2" key="2">
    <citation type="submission" date="2013-10" db="EMBL/GenBank/DDBJ databases">
        <authorList>
            <person name="Aslett M."/>
        </authorList>
    </citation>
    <scope>NUCLEOTIDE SEQUENCE [LARGE SCALE GENOMIC DNA]</scope>
    <source>
        <strain evidence="2">Houghton</strain>
    </source>
</reference>
<dbReference type="EMBL" id="HG710173">
    <property type="protein sequence ID" value="CDJ45619.1"/>
    <property type="molecule type" value="Genomic_DNA"/>
</dbReference>
<sequence>MTGVAVCLVALYGLQSDAVGTTTTYEFKAVDVDEDAYLAANLARNGKLPVRISEVAKDASLVSTLKEKVESQIVGIQDNPATIDSCDALIKASNLADIFHHSFDYEQSPNYLKLLQAALDAGVQVFNEEYCNGLVARTAQLTDITEQDLKAPSSDGTATAAVSTILAACLTAMLTAVSA</sequence>
<accession>U6LAN7</accession>
<feature type="signal peptide" evidence="1">
    <location>
        <begin position="1"/>
        <end position="20"/>
    </location>
</feature>
<gene>
    <name evidence="2" type="ORF">EBH_0013350</name>
</gene>
<organism evidence="2 3">
    <name type="scientific">Eimeria brunetti</name>
    <dbReference type="NCBI Taxonomy" id="51314"/>
    <lineage>
        <taxon>Eukaryota</taxon>
        <taxon>Sar</taxon>
        <taxon>Alveolata</taxon>
        <taxon>Apicomplexa</taxon>
        <taxon>Conoidasida</taxon>
        <taxon>Coccidia</taxon>
        <taxon>Eucoccidiorida</taxon>
        <taxon>Eimeriorina</taxon>
        <taxon>Eimeriidae</taxon>
        <taxon>Eimeria</taxon>
    </lineage>
</organism>
<keyword evidence="3" id="KW-1185">Reference proteome</keyword>
<dbReference type="AlphaFoldDB" id="U6LAN7"/>
<keyword evidence="1" id="KW-0732">Signal</keyword>
<dbReference type="VEuPathDB" id="ToxoDB:EBH_0013350"/>
<evidence type="ECO:0008006" key="4">
    <source>
        <dbReference type="Google" id="ProtNLM"/>
    </source>
</evidence>
<evidence type="ECO:0000313" key="2">
    <source>
        <dbReference type="EMBL" id="CDJ45619.1"/>
    </source>
</evidence>
<evidence type="ECO:0000313" key="3">
    <source>
        <dbReference type="Proteomes" id="UP000030750"/>
    </source>
</evidence>
<dbReference type="Proteomes" id="UP000030750">
    <property type="component" value="Unassembled WGS sequence"/>
</dbReference>
<evidence type="ECO:0000256" key="1">
    <source>
        <dbReference type="SAM" id="SignalP"/>
    </source>
</evidence>
<name>U6LAN7_9EIME</name>